<dbReference type="Pfam" id="PF19552">
    <property type="entry name" value="DUF6075"/>
    <property type="match status" value="1"/>
</dbReference>
<evidence type="ECO:0000313" key="2">
    <source>
        <dbReference type="Proteomes" id="UP001197795"/>
    </source>
</evidence>
<accession>A0AAE3D9Y2</accession>
<dbReference type="EMBL" id="JAJEPV010000051">
    <property type="protein sequence ID" value="MCC2120946.1"/>
    <property type="molecule type" value="Genomic_DNA"/>
</dbReference>
<gene>
    <name evidence="1" type="ORF">LKD75_15375</name>
</gene>
<dbReference type="InterPro" id="IPR045721">
    <property type="entry name" value="DUF6075"/>
</dbReference>
<sequence length="136" mass="16182">MEELCKDILFYNKEHKKFFCRNFPKCRDFDVYHMALIYCLGIDKSVREHFENVYDIRTGLIKTEALQEGWQTSGSLRVIRLAFNLYTNGTASVDDYEDEEEKLNECKSYAVEEIFCCGYAPYFWQAVRLRYPEFCG</sequence>
<comment type="caution">
    <text evidence="1">The sequence shown here is derived from an EMBL/GenBank/DDBJ whole genome shotgun (WGS) entry which is preliminary data.</text>
</comment>
<protein>
    <submittedName>
        <fullName evidence="1">DUF6075 family protein</fullName>
    </submittedName>
</protein>
<dbReference type="AlphaFoldDB" id="A0AAE3D9Y2"/>
<proteinExistence type="predicted"/>
<name>A0AAE3D9Y2_9FIRM</name>
<organism evidence="1 2">
    <name type="scientific">Waltera acetigignens</name>
    <dbReference type="NCBI Taxonomy" id="2981769"/>
    <lineage>
        <taxon>Bacteria</taxon>
        <taxon>Bacillati</taxon>
        <taxon>Bacillota</taxon>
        <taxon>Clostridia</taxon>
        <taxon>Lachnospirales</taxon>
        <taxon>Lachnospiraceae</taxon>
        <taxon>Waltera</taxon>
    </lineage>
</organism>
<keyword evidence="2" id="KW-1185">Reference proteome</keyword>
<dbReference type="RefSeq" id="WP_227733807.1">
    <property type="nucleotide sequence ID" value="NZ_JAJEPV010000051.1"/>
</dbReference>
<reference evidence="1 2" key="1">
    <citation type="submission" date="2021-10" db="EMBL/GenBank/DDBJ databases">
        <title>Anaerobic single-cell dispensing facilitates the cultivation of human gut bacteria.</title>
        <authorList>
            <person name="Afrizal A."/>
        </authorList>
    </citation>
    <scope>NUCLEOTIDE SEQUENCE [LARGE SCALE GENOMIC DNA]</scope>
    <source>
        <strain evidence="1 2">CLA-AA-H273</strain>
    </source>
</reference>
<evidence type="ECO:0000313" key="1">
    <source>
        <dbReference type="EMBL" id="MCC2120946.1"/>
    </source>
</evidence>
<dbReference type="Proteomes" id="UP001197795">
    <property type="component" value="Unassembled WGS sequence"/>
</dbReference>